<dbReference type="Gene3D" id="3.40.190.290">
    <property type="match status" value="1"/>
</dbReference>
<comment type="caution">
    <text evidence="6">The sequence shown here is derived from an EMBL/GenBank/DDBJ whole genome shotgun (WGS) entry which is preliminary data.</text>
</comment>
<accession>A0ABR6ZRR6</accession>
<keyword evidence="3" id="KW-0238">DNA-binding</keyword>
<dbReference type="SUPFAM" id="SSF46785">
    <property type="entry name" value="Winged helix' DNA-binding domain"/>
    <property type="match status" value="1"/>
</dbReference>
<dbReference type="CDD" id="cd08422">
    <property type="entry name" value="PBP2_CrgA_like"/>
    <property type="match status" value="1"/>
</dbReference>
<evidence type="ECO:0000256" key="2">
    <source>
        <dbReference type="ARBA" id="ARBA00023015"/>
    </source>
</evidence>
<dbReference type="Pfam" id="PF00126">
    <property type="entry name" value="HTH_1"/>
    <property type="match status" value="1"/>
</dbReference>
<keyword evidence="2" id="KW-0805">Transcription regulation</keyword>
<dbReference type="EMBL" id="JACOGF010000006">
    <property type="protein sequence ID" value="MBC3918597.1"/>
    <property type="molecule type" value="Genomic_DNA"/>
</dbReference>
<evidence type="ECO:0000256" key="1">
    <source>
        <dbReference type="ARBA" id="ARBA00009437"/>
    </source>
</evidence>
<keyword evidence="7" id="KW-1185">Reference proteome</keyword>
<dbReference type="InterPro" id="IPR036388">
    <property type="entry name" value="WH-like_DNA-bd_sf"/>
</dbReference>
<protein>
    <submittedName>
        <fullName evidence="6">LysR family transcriptional regulator</fullName>
    </submittedName>
</protein>
<sequence>MDRLDAFRAFALSWQHGSFAAAAREMDVTRSQVSKLVASLEETYNVKLLNRTSRALSLTSAGAELHEYVRSILALSDEVTLALTERRTQAIGKLVVNAPMSFGTIMLAPRMSQFLKQHPRVELRMDLNDRMLNPIEMGFDLSLRIAHMSDSNLAARRICAVKRSLYASPAYLKKHGQPEEPSQLAQHRCLNYGHNLTGAEWQLTDGRNEKRVRVGGALCSNNGEMLAQAAVDGLGIVLQPDFITQKCVAQGALVHILKDWQEAPVISLYALYVPSNRLPMAARAFIDFLVREFNDEATLPI</sequence>
<comment type="similarity">
    <text evidence="1">Belongs to the LysR transcriptional regulatory family.</text>
</comment>
<evidence type="ECO:0000256" key="4">
    <source>
        <dbReference type="ARBA" id="ARBA00023163"/>
    </source>
</evidence>
<dbReference type="Proteomes" id="UP000650424">
    <property type="component" value="Unassembled WGS sequence"/>
</dbReference>
<dbReference type="InterPro" id="IPR000847">
    <property type="entry name" value="LysR_HTH_N"/>
</dbReference>
<gene>
    <name evidence="6" type="ORF">H8L32_13975</name>
</gene>
<dbReference type="RefSeq" id="WP_186947847.1">
    <property type="nucleotide sequence ID" value="NZ_JACOGF010000006.1"/>
</dbReference>
<evidence type="ECO:0000259" key="5">
    <source>
        <dbReference type="PROSITE" id="PS50931"/>
    </source>
</evidence>
<dbReference type="InterPro" id="IPR036390">
    <property type="entry name" value="WH_DNA-bd_sf"/>
</dbReference>
<dbReference type="Gene3D" id="1.10.10.10">
    <property type="entry name" value="Winged helix-like DNA-binding domain superfamily/Winged helix DNA-binding domain"/>
    <property type="match status" value="1"/>
</dbReference>
<organism evidence="6 7">
    <name type="scientific">Undibacterium hunanense</name>
    <dbReference type="NCBI Taxonomy" id="2762292"/>
    <lineage>
        <taxon>Bacteria</taxon>
        <taxon>Pseudomonadati</taxon>
        <taxon>Pseudomonadota</taxon>
        <taxon>Betaproteobacteria</taxon>
        <taxon>Burkholderiales</taxon>
        <taxon>Oxalobacteraceae</taxon>
        <taxon>Undibacterium</taxon>
    </lineage>
</organism>
<keyword evidence="4" id="KW-0804">Transcription</keyword>
<dbReference type="Pfam" id="PF03466">
    <property type="entry name" value="LysR_substrate"/>
    <property type="match status" value="1"/>
</dbReference>
<name>A0ABR6ZRR6_9BURK</name>
<dbReference type="SUPFAM" id="SSF53850">
    <property type="entry name" value="Periplasmic binding protein-like II"/>
    <property type="match status" value="1"/>
</dbReference>
<feature type="domain" description="HTH lysR-type" evidence="5">
    <location>
        <begin position="1"/>
        <end position="59"/>
    </location>
</feature>
<dbReference type="PANTHER" id="PTHR30537:SF5">
    <property type="entry name" value="HTH-TYPE TRANSCRIPTIONAL ACTIVATOR TTDR-RELATED"/>
    <property type="match status" value="1"/>
</dbReference>
<dbReference type="InterPro" id="IPR005119">
    <property type="entry name" value="LysR_subst-bd"/>
</dbReference>
<evidence type="ECO:0000256" key="3">
    <source>
        <dbReference type="ARBA" id="ARBA00023125"/>
    </source>
</evidence>
<proteinExistence type="inferred from homology"/>
<dbReference type="PANTHER" id="PTHR30537">
    <property type="entry name" value="HTH-TYPE TRANSCRIPTIONAL REGULATOR"/>
    <property type="match status" value="1"/>
</dbReference>
<evidence type="ECO:0000313" key="6">
    <source>
        <dbReference type="EMBL" id="MBC3918597.1"/>
    </source>
</evidence>
<dbReference type="PROSITE" id="PS50931">
    <property type="entry name" value="HTH_LYSR"/>
    <property type="match status" value="1"/>
</dbReference>
<evidence type="ECO:0000313" key="7">
    <source>
        <dbReference type="Proteomes" id="UP000650424"/>
    </source>
</evidence>
<dbReference type="InterPro" id="IPR058163">
    <property type="entry name" value="LysR-type_TF_proteobact-type"/>
</dbReference>
<reference evidence="6 7" key="1">
    <citation type="submission" date="2020-08" db="EMBL/GenBank/DDBJ databases">
        <title>Novel species isolated from subtropical streams in China.</title>
        <authorList>
            <person name="Lu H."/>
        </authorList>
    </citation>
    <scope>NUCLEOTIDE SEQUENCE [LARGE SCALE GENOMIC DNA]</scope>
    <source>
        <strain evidence="6 7">CY18W</strain>
    </source>
</reference>